<dbReference type="AlphaFoldDB" id="A0A0D0HX62"/>
<gene>
    <name evidence="1" type="ORF">SD72_10215</name>
</gene>
<reference evidence="1 2" key="1">
    <citation type="submission" date="2015-01" db="EMBL/GenBank/DDBJ databases">
        <title>Draft genome sequence of Leucobacter komagatae strain VKM ST2845.</title>
        <authorList>
            <person name="Karlyshev A.V."/>
            <person name="Kudryashova E.B."/>
        </authorList>
    </citation>
    <scope>NUCLEOTIDE SEQUENCE [LARGE SCALE GENOMIC DNA]</scope>
    <source>
        <strain evidence="1 2">VKM ST2845</strain>
    </source>
</reference>
<dbReference type="Proteomes" id="UP000032120">
    <property type="component" value="Unassembled WGS sequence"/>
</dbReference>
<organism evidence="1 2">
    <name type="scientific">Leucobacter komagatae</name>
    <dbReference type="NCBI Taxonomy" id="55969"/>
    <lineage>
        <taxon>Bacteria</taxon>
        <taxon>Bacillati</taxon>
        <taxon>Actinomycetota</taxon>
        <taxon>Actinomycetes</taxon>
        <taxon>Micrococcales</taxon>
        <taxon>Microbacteriaceae</taxon>
        <taxon>Leucobacter</taxon>
    </lineage>
</organism>
<proteinExistence type="predicted"/>
<dbReference type="EMBL" id="JXSQ01000013">
    <property type="protein sequence ID" value="KIP52226.1"/>
    <property type="molecule type" value="Genomic_DNA"/>
</dbReference>
<name>A0A0D0HX62_9MICO</name>
<evidence type="ECO:0000313" key="2">
    <source>
        <dbReference type="Proteomes" id="UP000032120"/>
    </source>
</evidence>
<keyword evidence="2" id="KW-1185">Reference proteome</keyword>
<sequence>MSITYEIEGAFHTVSTELTTQGCTEKLFWAEAPESRNASLLLNKESVTGKSPQISAAILADNFVTFIGFGVPEFSEGESASRAVVVEAPGTAMVSPAPAGENPGLSKIDQSEGVSVPATVTVTVDCLR</sequence>
<protein>
    <submittedName>
        <fullName evidence="1">Uncharacterized protein</fullName>
    </submittedName>
</protein>
<dbReference type="RefSeq" id="WP_042544365.1">
    <property type="nucleotide sequence ID" value="NZ_JXSQ01000013.1"/>
</dbReference>
<evidence type="ECO:0000313" key="1">
    <source>
        <dbReference type="EMBL" id="KIP52226.1"/>
    </source>
</evidence>
<accession>A0A0D0HX62</accession>
<comment type="caution">
    <text evidence="1">The sequence shown here is derived from an EMBL/GenBank/DDBJ whole genome shotgun (WGS) entry which is preliminary data.</text>
</comment>